<sequence>MTTEIELPLLEGPSKNAKNHAERLTHVDGPSNAILPVAVISPEKRQSVSHPPRSKSRLRSAESEESLAFNRDPYNKPELVFTIRDGELVLFVIGYIIAMLAILALFELIMPVFFTGESSNKASW</sequence>
<dbReference type="WBParaSite" id="JU765_v2.g20259.t1">
    <property type="protein sequence ID" value="JU765_v2.g20259.t1"/>
    <property type="gene ID" value="JU765_v2.g20259"/>
</dbReference>
<name>A0AC34QY08_9BILA</name>
<evidence type="ECO:0000313" key="2">
    <source>
        <dbReference type="WBParaSite" id="JU765_v2.g20259.t1"/>
    </source>
</evidence>
<proteinExistence type="predicted"/>
<organism evidence="1 2">
    <name type="scientific">Panagrolaimus sp. JU765</name>
    <dbReference type="NCBI Taxonomy" id="591449"/>
    <lineage>
        <taxon>Eukaryota</taxon>
        <taxon>Metazoa</taxon>
        <taxon>Ecdysozoa</taxon>
        <taxon>Nematoda</taxon>
        <taxon>Chromadorea</taxon>
        <taxon>Rhabditida</taxon>
        <taxon>Tylenchina</taxon>
        <taxon>Panagrolaimomorpha</taxon>
        <taxon>Panagrolaimoidea</taxon>
        <taxon>Panagrolaimidae</taxon>
        <taxon>Panagrolaimus</taxon>
    </lineage>
</organism>
<evidence type="ECO:0000313" key="1">
    <source>
        <dbReference type="Proteomes" id="UP000887576"/>
    </source>
</evidence>
<accession>A0AC34QY08</accession>
<dbReference type="Proteomes" id="UP000887576">
    <property type="component" value="Unplaced"/>
</dbReference>
<reference evidence="2" key="1">
    <citation type="submission" date="2022-11" db="UniProtKB">
        <authorList>
            <consortium name="WormBaseParasite"/>
        </authorList>
    </citation>
    <scope>IDENTIFICATION</scope>
</reference>
<protein>
    <submittedName>
        <fullName evidence="2">Uncharacterized protein</fullName>
    </submittedName>
</protein>